<feature type="region of interest" description="Disordered" evidence="4">
    <location>
        <begin position="1"/>
        <end position="94"/>
    </location>
</feature>
<dbReference type="InterPro" id="IPR045087">
    <property type="entry name" value="Cu-oxidase_fam"/>
</dbReference>
<dbReference type="Gene3D" id="2.60.40.420">
    <property type="entry name" value="Cupredoxins - blue copper proteins"/>
    <property type="match status" value="1"/>
</dbReference>
<keyword evidence="3" id="KW-0186">Copper</keyword>
<dbReference type="Proteomes" id="UP001220456">
    <property type="component" value="Unassembled WGS sequence"/>
</dbReference>
<keyword evidence="1" id="KW-0479">Metal-binding</keyword>
<protein>
    <submittedName>
        <fullName evidence="6">Multicopper oxidase domain-containing protein</fullName>
    </submittedName>
</protein>
<reference evidence="6 7" key="1">
    <citation type="journal article" date="2023" name="Int. J. Syst. Evol. Microbiol.">
        <title>Arthrobacter vasquezii sp. nov., isolated from a soil sample from Union Glacier, Antarctica.</title>
        <authorList>
            <person name="Valenzuela-Ibaceta F."/>
            <person name="Carrasco V."/>
            <person name="Lagos-Moraga S."/>
            <person name="Dietz-Vargas C."/>
            <person name="Navarro C.A."/>
            <person name="Perez-Donoso J.M."/>
        </authorList>
    </citation>
    <scope>NUCLEOTIDE SEQUENCE [LARGE SCALE GENOMIC DNA]</scope>
    <source>
        <strain evidence="6 7">EH-1B-1</strain>
    </source>
</reference>
<gene>
    <name evidence="6" type="ORF">P4U43_17695</name>
</gene>
<evidence type="ECO:0000313" key="6">
    <source>
        <dbReference type="EMBL" id="MDF9279618.1"/>
    </source>
</evidence>
<feature type="compositionally biased region" description="Low complexity" evidence="4">
    <location>
        <begin position="35"/>
        <end position="89"/>
    </location>
</feature>
<dbReference type="Pfam" id="PF07732">
    <property type="entry name" value="Cu-oxidase_3"/>
    <property type="match status" value="1"/>
</dbReference>
<proteinExistence type="predicted"/>
<name>A0ABT6CZS8_9MICC</name>
<evidence type="ECO:0000259" key="5">
    <source>
        <dbReference type="Pfam" id="PF07732"/>
    </source>
</evidence>
<evidence type="ECO:0000256" key="4">
    <source>
        <dbReference type="SAM" id="MobiDB-lite"/>
    </source>
</evidence>
<evidence type="ECO:0000313" key="7">
    <source>
        <dbReference type="Proteomes" id="UP001220456"/>
    </source>
</evidence>
<keyword evidence="2" id="KW-0560">Oxidoreductase</keyword>
<dbReference type="InterPro" id="IPR008972">
    <property type="entry name" value="Cupredoxin"/>
</dbReference>
<evidence type="ECO:0000256" key="1">
    <source>
        <dbReference type="ARBA" id="ARBA00022723"/>
    </source>
</evidence>
<organism evidence="6 7">
    <name type="scientific">Arthrobacter vasquezii</name>
    <dbReference type="NCBI Taxonomy" id="2977629"/>
    <lineage>
        <taxon>Bacteria</taxon>
        <taxon>Bacillati</taxon>
        <taxon>Actinomycetota</taxon>
        <taxon>Actinomycetes</taxon>
        <taxon>Micrococcales</taxon>
        <taxon>Micrococcaceae</taxon>
        <taxon>Arthrobacter</taxon>
    </lineage>
</organism>
<evidence type="ECO:0000256" key="2">
    <source>
        <dbReference type="ARBA" id="ARBA00023002"/>
    </source>
</evidence>
<evidence type="ECO:0000256" key="3">
    <source>
        <dbReference type="ARBA" id="ARBA00023008"/>
    </source>
</evidence>
<dbReference type="InterPro" id="IPR011707">
    <property type="entry name" value="Cu-oxidase-like_N"/>
</dbReference>
<comment type="caution">
    <text evidence="6">The sequence shown here is derived from an EMBL/GenBank/DDBJ whole genome shotgun (WGS) entry which is preliminary data.</text>
</comment>
<accession>A0ABT6CZS8</accession>
<feature type="domain" description="Plastocyanin-like" evidence="5">
    <location>
        <begin position="158"/>
        <end position="257"/>
    </location>
</feature>
<dbReference type="EMBL" id="JAROKN010000108">
    <property type="protein sequence ID" value="MDF9279618.1"/>
    <property type="molecule type" value="Genomic_DNA"/>
</dbReference>
<dbReference type="RefSeq" id="WP_277359916.1">
    <property type="nucleotide sequence ID" value="NZ_JAROKN010000108.1"/>
</dbReference>
<feature type="non-terminal residue" evidence="6">
    <location>
        <position position="1"/>
    </location>
</feature>
<keyword evidence="7" id="KW-1185">Reference proteome</keyword>
<sequence length="462" mass="50345">WKTAHSASEAQADEHSVDNSYAAGRGWGGFVTRKPTPSATASATQSATPTATASESVTPSATADPTVTAEPTTTAEPTATAEPTEQPDPVGGVEPVLHHRFQSQVDFSSDQLEVENPVTEFLQTPAVAVDFDFHSRDLVMDDGAEFEMWSFEDDTHERGFPGPTLRVQEGKVFHATVHPSKGPHTIHWHGMEPDPRNDGVGHTSFEVDGQYTYQMQPEPGRPGDPNYGAAGTYFYHCHVNTPLHVQMGMFGPLVIDPVVHPAYPVSPGARRAFVDGPEYDIDTEALLAPYSLDPRWHEMNHADGLSGEDAGLNRFEPEHFYVLGGELARRPAGKEVVWSLSSLRANVKGGPKKPTLLRTLNANYLPTTLIFTDADGTEARIAELISHDGRPFRDTSVPNVPAPSCRDAGYPLTASRLAYGAAERFDMLLHPPTAGRYYLRVQWEDWVTGAVLGTRTIPIDAT</sequence>
<dbReference type="SUPFAM" id="SSF49503">
    <property type="entry name" value="Cupredoxins"/>
    <property type="match status" value="1"/>
</dbReference>
<dbReference type="PANTHER" id="PTHR11709">
    <property type="entry name" value="MULTI-COPPER OXIDASE"/>
    <property type="match status" value="1"/>
</dbReference>
<dbReference type="PANTHER" id="PTHR11709:SF394">
    <property type="entry name" value="FI03373P-RELATED"/>
    <property type="match status" value="1"/>
</dbReference>